<dbReference type="PANTHER" id="PTHR30582:SF4">
    <property type="entry name" value="L,D-TRANSPEPTIDASE YQJB-RELATED"/>
    <property type="match status" value="1"/>
</dbReference>
<keyword evidence="3" id="KW-0808">Transferase</keyword>
<dbReference type="FunFam" id="2.40.440.10:FF:000003">
    <property type="entry name" value="L,D-transpeptidase YciB"/>
    <property type="match status" value="1"/>
</dbReference>
<dbReference type="STRING" id="255247.ABE41_012405"/>
<dbReference type="GO" id="GO:0071972">
    <property type="term" value="F:peptidoglycan L,D-transpeptidase activity"/>
    <property type="evidence" value="ECO:0007669"/>
    <property type="project" value="TreeGrafter"/>
</dbReference>
<dbReference type="UniPathway" id="UPA00219"/>
<evidence type="ECO:0000256" key="10">
    <source>
        <dbReference type="SAM" id="SignalP"/>
    </source>
</evidence>
<dbReference type="Proteomes" id="UP000077412">
    <property type="component" value="Chromosome"/>
</dbReference>
<dbReference type="GO" id="GO:0071555">
    <property type="term" value="P:cell wall organization"/>
    <property type="evidence" value="ECO:0007669"/>
    <property type="project" value="UniProtKB-UniRule"/>
</dbReference>
<comment type="similarity">
    <text evidence="2">Belongs to the YkuD family.</text>
</comment>
<dbReference type="AlphaFoldDB" id="A0A1B1Z5W0"/>
<dbReference type="InterPro" id="IPR050979">
    <property type="entry name" value="LD-transpeptidase"/>
</dbReference>
<keyword evidence="13" id="KW-1185">Reference proteome</keyword>
<dbReference type="PROSITE" id="PS52029">
    <property type="entry name" value="LD_TPASE"/>
    <property type="match status" value="1"/>
</dbReference>
<reference evidence="12 13" key="1">
    <citation type="submission" date="2016-08" db="EMBL/GenBank/DDBJ databases">
        <title>Complete genome sequence of Fictibacillus arsenicus G25-54, a strain with toxicity to nematodes and a potential arsenic-resistance activity.</title>
        <authorList>
            <person name="Zheng Z."/>
        </authorList>
    </citation>
    <scope>NUCLEOTIDE SEQUENCE [LARGE SCALE GENOMIC DNA]</scope>
    <source>
        <strain evidence="12 13">G25-54</strain>
    </source>
</reference>
<evidence type="ECO:0000256" key="3">
    <source>
        <dbReference type="ARBA" id="ARBA00022679"/>
    </source>
</evidence>
<dbReference type="InterPro" id="IPR038063">
    <property type="entry name" value="Transpep_catalytic_dom"/>
</dbReference>
<gene>
    <name evidence="12" type="ORF">ABE41_012405</name>
</gene>
<comment type="pathway">
    <text evidence="8">Glycan biosynthesis.</text>
</comment>
<proteinExistence type="inferred from homology"/>
<evidence type="ECO:0000313" key="12">
    <source>
        <dbReference type="EMBL" id="ANX12814.1"/>
    </source>
</evidence>
<dbReference type="RefSeq" id="WP_066290738.1">
    <property type="nucleotide sequence ID" value="NZ_CP016761.1"/>
</dbReference>
<evidence type="ECO:0000256" key="6">
    <source>
        <dbReference type="ARBA" id="ARBA00022984"/>
    </source>
</evidence>
<dbReference type="EMBL" id="CP016761">
    <property type="protein sequence ID" value="ANX12814.1"/>
    <property type="molecule type" value="Genomic_DNA"/>
</dbReference>
<dbReference type="Pfam" id="PF03734">
    <property type="entry name" value="YkuD"/>
    <property type="match status" value="1"/>
</dbReference>
<feature type="signal peptide" evidence="10">
    <location>
        <begin position="1"/>
        <end position="21"/>
    </location>
</feature>
<evidence type="ECO:0000256" key="7">
    <source>
        <dbReference type="ARBA" id="ARBA00023316"/>
    </source>
</evidence>
<comment type="pathway">
    <text evidence="1 9">Cell wall biogenesis; peptidoglycan biosynthesis.</text>
</comment>
<dbReference type="KEGG" id="far:ABE41_012405"/>
<feature type="chain" id="PRO_5038837808" evidence="10">
    <location>
        <begin position="22"/>
        <end position="166"/>
    </location>
</feature>
<evidence type="ECO:0000313" key="13">
    <source>
        <dbReference type="Proteomes" id="UP000077412"/>
    </source>
</evidence>
<keyword evidence="10" id="KW-0732">Signal</keyword>
<name>A0A1B1Z5W0_9BACL</name>
<dbReference type="GO" id="GO:0005576">
    <property type="term" value="C:extracellular region"/>
    <property type="evidence" value="ECO:0007669"/>
    <property type="project" value="TreeGrafter"/>
</dbReference>
<evidence type="ECO:0000256" key="1">
    <source>
        <dbReference type="ARBA" id="ARBA00004752"/>
    </source>
</evidence>
<feature type="domain" description="L,D-TPase catalytic" evidence="11">
    <location>
        <begin position="27"/>
        <end position="151"/>
    </location>
</feature>
<sequence length="166" mass="18638">MINFKIAFLLFLSPMWPLGNAEDLGDPYVIVNKASNRLAFIEEGKVTEVYKVATGKSSELTPEGQFTITVKAVDPYYRKKDIPGGDKSNPLGTRWIGFDANNTDGRTFGIHGNNNPSSIGRFVTAGCIRMYEKDVQKIYSKIKIGTKIKVISIEKSFQEYMKERSE</sequence>
<accession>A0A1B1Z5W0</accession>
<dbReference type="SUPFAM" id="SSF141523">
    <property type="entry name" value="L,D-transpeptidase catalytic domain-like"/>
    <property type="match status" value="1"/>
</dbReference>
<feature type="active site" description="Proton donor/acceptor" evidence="9">
    <location>
        <position position="111"/>
    </location>
</feature>
<dbReference type="InterPro" id="IPR005490">
    <property type="entry name" value="LD_TPept_cat_dom"/>
</dbReference>
<feature type="active site" description="Nucleophile" evidence="9">
    <location>
        <position position="127"/>
    </location>
</feature>
<dbReference type="GO" id="GO:0016740">
    <property type="term" value="F:transferase activity"/>
    <property type="evidence" value="ECO:0007669"/>
    <property type="project" value="UniProtKB-KW"/>
</dbReference>
<keyword evidence="7 9" id="KW-0961">Cell wall biogenesis/degradation</keyword>
<dbReference type="GO" id="GO:0008360">
    <property type="term" value="P:regulation of cell shape"/>
    <property type="evidence" value="ECO:0007669"/>
    <property type="project" value="UniProtKB-UniRule"/>
</dbReference>
<evidence type="ECO:0000256" key="5">
    <source>
        <dbReference type="ARBA" id="ARBA00022960"/>
    </source>
</evidence>
<dbReference type="OrthoDB" id="9787225at2"/>
<evidence type="ECO:0000256" key="8">
    <source>
        <dbReference type="ARBA" id="ARBA00060592"/>
    </source>
</evidence>
<keyword evidence="6 9" id="KW-0573">Peptidoglycan synthesis</keyword>
<evidence type="ECO:0000256" key="4">
    <source>
        <dbReference type="ARBA" id="ARBA00022801"/>
    </source>
</evidence>
<dbReference type="CDD" id="cd16913">
    <property type="entry name" value="YkuD_like"/>
    <property type="match status" value="1"/>
</dbReference>
<keyword evidence="5 9" id="KW-0133">Cell shape</keyword>
<dbReference type="PANTHER" id="PTHR30582">
    <property type="entry name" value="L,D-TRANSPEPTIDASE"/>
    <property type="match status" value="1"/>
</dbReference>
<evidence type="ECO:0000259" key="11">
    <source>
        <dbReference type="PROSITE" id="PS52029"/>
    </source>
</evidence>
<dbReference type="Gene3D" id="2.40.440.10">
    <property type="entry name" value="L,D-transpeptidase catalytic domain-like"/>
    <property type="match status" value="1"/>
</dbReference>
<evidence type="ECO:0000256" key="9">
    <source>
        <dbReference type="PROSITE-ProRule" id="PRU01373"/>
    </source>
</evidence>
<evidence type="ECO:0000256" key="2">
    <source>
        <dbReference type="ARBA" id="ARBA00005992"/>
    </source>
</evidence>
<keyword evidence="4" id="KW-0378">Hydrolase</keyword>
<organism evidence="12 13">
    <name type="scientific">Fictibacillus arsenicus</name>
    <dbReference type="NCBI Taxonomy" id="255247"/>
    <lineage>
        <taxon>Bacteria</taxon>
        <taxon>Bacillati</taxon>
        <taxon>Bacillota</taxon>
        <taxon>Bacilli</taxon>
        <taxon>Bacillales</taxon>
        <taxon>Fictibacillaceae</taxon>
        <taxon>Fictibacillus</taxon>
    </lineage>
</organism>
<dbReference type="GO" id="GO:0018104">
    <property type="term" value="P:peptidoglycan-protein cross-linking"/>
    <property type="evidence" value="ECO:0007669"/>
    <property type="project" value="TreeGrafter"/>
</dbReference>
<protein>
    <submittedName>
        <fullName evidence="12">L,D-transpeptidase</fullName>
    </submittedName>
</protein>